<dbReference type="Proteomes" id="UP000053257">
    <property type="component" value="Unassembled WGS sequence"/>
</dbReference>
<gene>
    <name evidence="2" type="ORF">PHLGIDRAFT_35035</name>
</gene>
<name>A0A0C3NSP9_PHLG1</name>
<evidence type="ECO:0000313" key="3">
    <source>
        <dbReference type="Proteomes" id="UP000053257"/>
    </source>
</evidence>
<feature type="compositionally biased region" description="Basic and acidic residues" evidence="1">
    <location>
        <begin position="79"/>
        <end position="95"/>
    </location>
</feature>
<evidence type="ECO:0000313" key="2">
    <source>
        <dbReference type="EMBL" id="KIP08254.1"/>
    </source>
</evidence>
<keyword evidence="3" id="KW-1185">Reference proteome</keyword>
<reference evidence="2 3" key="1">
    <citation type="journal article" date="2014" name="PLoS Genet.">
        <title>Analysis of the Phlebiopsis gigantea genome, transcriptome and secretome provides insight into its pioneer colonization strategies of wood.</title>
        <authorList>
            <person name="Hori C."/>
            <person name="Ishida T."/>
            <person name="Igarashi K."/>
            <person name="Samejima M."/>
            <person name="Suzuki H."/>
            <person name="Master E."/>
            <person name="Ferreira P."/>
            <person name="Ruiz-Duenas F.J."/>
            <person name="Held B."/>
            <person name="Canessa P."/>
            <person name="Larrondo L.F."/>
            <person name="Schmoll M."/>
            <person name="Druzhinina I.S."/>
            <person name="Kubicek C.P."/>
            <person name="Gaskell J.A."/>
            <person name="Kersten P."/>
            <person name="St John F."/>
            <person name="Glasner J."/>
            <person name="Sabat G."/>
            <person name="Splinter BonDurant S."/>
            <person name="Syed K."/>
            <person name="Yadav J."/>
            <person name="Mgbeahuruike A.C."/>
            <person name="Kovalchuk A."/>
            <person name="Asiegbu F.O."/>
            <person name="Lackner G."/>
            <person name="Hoffmeister D."/>
            <person name="Rencoret J."/>
            <person name="Gutierrez A."/>
            <person name="Sun H."/>
            <person name="Lindquist E."/>
            <person name="Barry K."/>
            <person name="Riley R."/>
            <person name="Grigoriev I.V."/>
            <person name="Henrissat B."/>
            <person name="Kues U."/>
            <person name="Berka R.M."/>
            <person name="Martinez A.T."/>
            <person name="Covert S.F."/>
            <person name="Blanchette R.A."/>
            <person name="Cullen D."/>
        </authorList>
    </citation>
    <scope>NUCLEOTIDE SEQUENCE [LARGE SCALE GENOMIC DNA]</scope>
    <source>
        <strain evidence="2 3">11061_1 CR5-6</strain>
    </source>
</reference>
<dbReference type="AlphaFoldDB" id="A0A0C3NSP9"/>
<dbReference type="HOGENOM" id="CLU_2038890_0_0_1"/>
<evidence type="ECO:0000256" key="1">
    <source>
        <dbReference type="SAM" id="MobiDB-lite"/>
    </source>
</evidence>
<proteinExistence type="predicted"/>
<sequence length="121" mass="13673">MAAYFEAEEDVSTSDFQVAKYAYEDILKSFSAVQESLVGEKDIKIAFTDTRAMDKYLNCPAKKRVLTTTVGAANNSEDASEKRGPPFKDPQESTQRHYLPRRSLFRARGVTYASVVRFFIS</sequence>
<dbReference type="EMBL" id="KN840482">
    <property type="protein sequence ID" value="KIP08254.1"/>
    <property type="molecule type" value="Genomic_DNA"/>
</dbReference>
<feature type="region of interest" description="Disordered" evidence="1">
    <location>
        <begin position="70"/>
        <end position="99"/>
    </location>
</feature>
<organism evidence="2 3">
    <name type="scientific">Phlebiopsis gigantea (strain 11061_1 CR5-6)</name>
    <name type="common">White-rot fungus</name>
    <name type="synonym">Peniophora gigantea</name>
    <dbReference type="NCBI Taxonomy" id="745531"/>
    <lineage>
        <taxon>Eukaryota</taxon>
        <taxon>Fungi</taxon>
        <taxon>Dikarya</taxon>
        <taxon>Basidiomycota</taxon>
        <taxon>Agaricomycotina</taxon>
        <taxon>Agaricomycetes</taxon>
        <taxon>Polyporales</taxon>
        <taxon>Phanerochaetaceae</taxon>
        <taxon>Phlebiopsis</taxon>
    </lineage>
</organism>
<protein>
    <submittedName>
        <fullName evidence="2">Uncharacterized protein</fullName>
    </submittedName>
</protein>
<accession>A0A0C3NSP9</accession>